<organism evidence="1 2">
    <name type="scientific">Sulfurospirillum diekertiae</name>
    <dbReference type="NCBI Taxonomy" id="1854492"/>
    <lineage>
        <taxon>Bacteria</taxon>
        <taxon>Pseudomonadati</taxon>
        <taxon>Campylobacterota</taxon>
        <taxon>Epsilonproteobacteria</taxon>
        <taxon>Campylobacterales</taxon>
        <taxon>Sulfurospirillaceae</taxon>
        <taxon>Sulfurospirillum</taxon>
    </lineage>
</organism>
<evidence type="ECO:0000313" key="2">
    <source>
        <dbReference type="Proteomes" id="UP000217349"/>
    </source>
</evidence>
<dbReference type="AlphaFoldDB" id="A0A290HGK0"/>
<dbReference type="OrthoDB" id="5339861at2"/>
<dbReference type="Proteomes" id="UP000217349">
    <property type="component" value="Chromosome"/>
</dbReference>
<accession>A0A290HGK0</accession>
<sequence length="89" mass="10310">MCIDGDILELDIEMDLEEVKALQVFVKDRLNYIEEISLLRSETGLPVTSALFSLLFCMKKVKPSLKIDFMNTLSLDLESFGMMYWNTHE</sequence>
<protein>
    <recommendedName>
        <fullName evidence="3">STAS domain-containing protein</fullName>
    </recommendedName>
</protein>
<dbReference type="KEGG" id="sulj:SJPD1_2461"/>
<proteinExistence type="predicted"/>
<reference evidence="2" key="1">
    <citation type="submission" date="2017-09" db="EMBL/GenBank/DDBJ databases">
        <title>The complete genome of Sulfurospirillum sp. JPD-1.</title>
        <authorList>
            <person name="Goris T."/>
        </authorList>
    </citation>
    <scope>NUCLEOTIDE SEQUENCE [LARGE SCALE GENOMIC DNA]</scope>
    <source>
        <strain evidence="2">JPD-1</strain>
    </source>
</reference>
<dbReference type="EMBL" id="CP023275">
    <property type="protein sequence ID" value="ATB70557.1"/>
    <property type="molecule type" value="Genomic_DNA"/>
</dbReference>
<dbReference type="RefSeq" id="WP_096047389.1">
    <property type="nucleotide sequence ID" value="NZ_CP023275.1"/>
</dbReference>
<name>A0A290HGK0_9BACT</name>
<evidence type="ECO:0008006" key="3">
    <source>
        <dbReference type="Google" id="ProtNLM"/>
    </source>
</evidence>
<evidence type="ECO:0000313" key="1">
    <source>
        <dbReference type="EMBL" id="ATB70557.1"/>
    </source>
</evidence>
<gene>
    <name evidence="1" type="ORF">SJPD1_2461</name>
</gene>